<dbReference type="InterPro" id="IPR009057">
    <property type="entry name" value="Homeodomain-like_sf"/>
</dbReference>
<keyword evidence="3" id="KW-0804">Transcription</keyword>
<dbReference type="Gene3D" id="1.10.10.60">
    <property type="entry name" value="Homeodomain-like"/>
    <property type="match status" value="2"/>
</dbReference>
<protein>
    <submittedName>
        <fullName evidence="5">AraC-type DNA-binding protein</fullName>
    </submittedName>
</protein>
<keyword evidence="6" id="KW-1185">Reference proteome</keyword>
<dbReference type="InterPro" id="IPR014710">
    <property type="entry name" value="RmlC-like_jellyroll"/>
</dbReference>
<dbReference type="PANTHER" id="PTHR43280:SF27">
    <property type="entry name" value="TRANSCRIPTIONAL REGULATOR MTLR"/>
    <property type="match status" value="1"/>
</dbReference>
<dbReference type="SMART" id="SM00342">
    <property type="entry name" value="HTH_ARAC"/>
    <property type="match status" value="1"/>
</dbReference>
<evidence type="ECO:0000256" key="3">
    <source>
        <dbReference type="ARBA" id="ARBA00023163"/>
    </source>
</evidence>
<dbReference type="AlphaFoldDB" id="A0A1K2IMI8"/>
<organism evidence="5 6">
    <name type="scientific">Flaviramulus basaltis</name>
    <dbReference type="NCBI Taxonomy" id="369401"/>
    <lineage>
        <taxon>Bacteria</taxon>
        <taxon>Pseudomonadati</taxon>
        <taxon>Bacteroidota</taxon>
        <taxon>Flavobacteriia</taxon>
        <taxon>Flavobacteriales</taxon>
        <taxon>Flavobacteriaceae</taxon>
        <taxon>Flaviramulus</taxon>
    </lineage>
</organism>
<keyword evidence="2 5" id="KW-0238">DNA-binding</keyword>
<dbReference type="Gene3D" id="2.60.120.10">
    <property type="entry name" value="Jelly Rolls"/>
    <property type="match status" value="1"/>
</dbReference>
<dbReference type="GO" id="GO:0003700">
    <property type="term" value="F:DNA-binding transcription factor activity"/>
    <property type="evidence" value="ECO:0007669"/>
    <property type="project" value="InterPro"/>
</dbReference>
<evidence type="ECO:0000313" key="6">
    <source>
        <dbReference type="Proteomes" id="UP000182544"/>
    </source>
</evidence>
<dbReference type="InterPro" id="IPR020449">
    <property type="entry name" value="Tscrpt_reg_AraC-type_HTH"/>
</dbReference>
<evidence type="ECO:0000256" key="1">
    <source>
        <dbReference type="ARBA" id="ARBA00023015"/>
    </source>
</evidence>
<dbReference type="OrthoDB" id="1410704at2"/>
<dbReference type="SUPFAM" id="SSF46689">
    <property type="entry name" value="Homeodomain-like"/>
    <property type="match status" value="2"/>
</dbReference>
<evidence type="ECO:0000259" key="4">
    <source>
        <dbReference type="PROSITE" id="PS01124"/>
    </source>
</evidence>
<dbReference type="SUPFAM" id="SSF51182">
    <property type="entry name" value="RmlC-like cupins"/>
    <property type="match status" value="1"/>
</dbReference>
<dbReference type="EMBL" id="FPKV01000003">
    <property type="protein sequence ID" value="SFZ93466.1"/>
    <property type="molecule type" value="Genomic_DNA"/>
</dbReference>
<dbReference type="Pfam" id="PF12833">
    <property type="entry name" value="HTH_18"/>
    <property type="match status" value="1"/>
</dbReference>
<dbReference type="PRINTS" id="PR00032">
    <property type="entry name" value="HTHARAC"/>
</dbReference>
<dbReference type="InterPro" id="IPR011051">
    <property type="entry name" value="RmlC_Cupin_sf"/>
</dbReference>
<reference evidence="5 6" key="1">
    <citation type="submission" date="2016-10" db="EMBL/GenBank/DDBJ databases">
        <authorList>
            <person name="de Groot N.N."/>
        </authorList>
    </citation>
    <scope>NUCLEOTIDE SEQUENCE [LARGE SCALE GENOMIC DNA]</scope>
    <source>
        <strain evidence="5 6">DSM 18180</strain>
    </source>
</reference>
<dbReference type="RefSeq" id="WP_072402793.1">
    <property type="nucleotide sequence ID" value="NZ_FPKV01000003.1"/>
</dbReference>
<dbReference type="PROSITE" id="PS01124">
    <property type="entry name" value="HTH_ARAC_FAMILY_2"/>
    <property type="match status" value="1"/>
</dbReference>
<name>A0A1K2IMI8_9FLAO</name>
<evidence type="ECO:0000313" key="5">
    <source>
        <dbReference type="EMBL" id="SFZ93466.1"/>
    </source>
</evidence>
<dbReference type="InterPro" id="IPR018062">
    <property type="entry name" value="HTH_AraC-typ_CS"/>
</dbReference>
<dbReference type="STRING" id="369401.SAMN05428642_103150"/>
<dbReference type="PROSITE" id="PS00041">
    <property type="entry name" value="HTH_ARAC_FAMILY_1"/>
    <property type="match status" value="1"/>
</dbReference>
<gene>
    <name evidence="5" type="ORF">SAMN05428642_103150</name>
</gene>
<sequence>MSRTINREITLLEPDNGFLVINRVKEKFDFPIHFHPEYELNFILNGKGVLRVVGDSVEELSNIDLVLVGSYVKHGWENHNCKNTPIYEMTFQFNDSIFDEKLLSLRMFNEINDMFKRANHGIKFSKETSKKLMPKIITLTKIDTVDEFIKFLNILQEMAVSKSQRLLSSSSSNVDGEYENSIRIKKVYEFIQENFTRKISLSEISELINMSPVSFNRFIKKRTGKTFVEYVNDTRLSFASRWLIETDMSIGEISFKCGYNNITHFNRQFKKAKKSTPSEFREKFERTDAKQ</sequence>
<accession>A0A1K2IMI8</accession>
<feature type="domain" description="HTH araC/xylS-type" evidence="4">
    <location>
        <begin position="185"/>
        <end position="283"/>
    </location>
</feature>
<evidence type="ECO:0000256" key="2">
    <source>
        <dbReference type="ARBA" id="ARBA00023125"/>
    </source>
</evidence>
<dbReference type="InterPro" id="IPR018060">
    <property type="entry name" value="HTH_AraC"/>
</dbReference>
<dbReference type="Proteomes" id="UP000182544">
    <property type="component" value="Unassembled WGS sequence"/>
</dbReference>
<dbReference type="PANTHER" id="PTHR43280">
    <property type="entry name" value="ARAC-FAMILY TRANSCRIPTIONAL REGULATOR"/>
    <property type="match status" value="1"/>
</dbReference>
<proteinExistence type="predicted"/>
<dbReference type="GO" id="GO:0043565">
    <property type="term" value="F:sequence-specific DNA binding"/>
    <property type="evidence" value="ECO:0007669"/>
    <property type="project" value="InterPro"/>
</dbReference>
<keyword evidence="1" id="KW-0805">Transcription regulation</keyword>